<proteinExistence type="predicted"/>
<name>A0ABU3CI62_9FLAO</name>
<keyword evidence="2" id="KW-1185">Reference proteome</keyword>
<reference evidence="1 2" key="1">
    <citation type="submission" date="2023-09" db="EMBL/GenBank/DDBJ databases">
        <authorList>
            <person name="Rey-Velasco X."/>
        </authorList>
    </citation>
    <scope>NUCLEOTIDE SEQUENCE [LARGE SCALE GENOMIC DNA]</scope>
    <source>
        <strain evidence="1 2">F260</strain>
    </source>
</reference>
<protein>
    <submittedName>
        <fullName evidence="1">Uncharacterized protein</fullName>
    </submittedName>
</protein>
<comment type="caution">
    <text evidence="1">The sequence shown here is derived from an EMBL/GenBank/DDBJ whole genome shotgun (WGS) entry which is preliminary data.</text>
</comment>
<dbReference type="Gene3D" id="2.20.200.10">
    <property type="entry name" value="Outer membrane efflux proteins (OEP)"/>
    <property type="match status" value="1"/>
</dbReference>
<organism evidence="1 2">
    <name type="scientific">Autumnicola lenta</name>
    <dbReference type="NCBI Taxonomy" id="3075593"/>
    <lineage>
        <taxon>Bacteria</taxon>
        <taxon>Pseudomonadati</taxon>
        <taxon>Bacteroidota</taxon>
        <taxon>Flavobacteriia</taxon>
        <taxon>Flavobacteriales</taxon>
        <taxon>Flavobacteriaceae</taxon>
        <taxon>Autumnicola</taxon>
    </lineage>
</organism>
<dbReference type="RefSeq" id="WP_311494218.1">
    <property type="nucleotide sequence ID" value="NZ_JAVRHO010000005.1"/>
</dbReference>
<evidence type="ECO:0000313" key="1">
    <source>
        <dbReference type="EMBL" id="MDT0646034.1"/>
    </source>
</evidence>
<dbReference type="EMBL" id="JAVRHO010000005">
    <property type="protein sequence ID" value="MDT0646034.1"/>
    <property type="molecule type" value="Genomic_DNA"/>
</dbReference>
<sequence>MERAAAKLDVKIARADFYPSFKIEAKEGFQAFDPAYLIEPESLLYKPYWRGYGSANQQKCNKSGL</sequence>
<dbReference type="Proteomes" id="UP001245285">
    <property type="component" value="Unassembled WGS sequence"/>
</dbReference>
<dbReference type="SUPFAM" id="SSF56954">
    <property type="entry name" value="Outer membrane efflux proteins (OEP)"/>
    <property type="match status" value="1"/>
</dbReference>
<gene>
    <name evidence="1" type="ORF">RM545_04970</name>
</gene>
<accession>A0ABU3CI62</accession>
<evidence type="ECO:0000313" key="2">
    <source>
        <dbReference type="Proteomes" id="UP001245285"/>
    </source>
</evidence>